<evidence type="ECO:0000313" key="11">
    <source>
        <dbReference type="Proteomes" id="UP001318860"/>
    </source>
</evidence>
<keyword evidence="3" id="KW-1003">Cell membrane</keyword>
<dbReference type="PANTHER" id="PTHR31052:SF12">
    <property type="entry name" value="COBRA-LIKE PROTEIN 7"/>
    <property type="match status" value="1"/>
</dbReference>
<keyword evidence="7" id="KW-0325">Glycoprotein</keyword>
<sequence length="558" mass="62647">MSMCCVKDPKSKVANLTTKYFPRQNGDLTMSYDVLQAYDNNYLAQVTINNNNPLGRLDHWNLTWEWMRGEFISSMRGAYTRKKDITECIYGAAAAYYKDLDFSKVMTCEKRPIISDLPPDREKDKEIGNLPYCCRNGSLLPTVMNETKSVSIFQLQVNKLPPDLNRTGLYPPERWKIEGVLNPQYKCGSIKRVDETEFPDPSGLQATTLAVASWQVICNITRPKKGQSRCCVSFSAYYNDSVVPCNTCACGCENNSKKCNADAQILLPPEAILLPFANRLDKAVAWAQIKHRRVPTPLPCPDGCGVSVNWHVASNYRKGWSARVTLFNWREIEFVDWFVAVQLNKTGSGFERAYSFNGTLIEDLNDTIFLTGLPGLNYLIGETNGTNPVRDPRVPGKQQSVLTFSKKHVREITVADVDVFPTRLFFNGEECALPMQIPKADASCCTVDFRYDNTTAYITYRGTPATEAPIEKDTIPARGKHDISTEVVVDVDNLVSNPYYAADYATGCLNFTSLTTFHGKAKVLRFLKLKATIHSACDISVYVQYQNSSAVCKSKVKY</sequence>
<evidence type="ECO:0000256" key="7">
    <source>
        <dbReference type="ARBA" id="ARBA00023180"/>
    </source>
</evidence>
<dbReference type="Pfam" id="PF25079">
    <property type="entry name" value="COB_C"/>
    <property type="match status" value="1"/>
</dbReference>
<dbReference type="PANTHER" id="PTHR31052">
    <property type="entry name" value="COBRA-LIKE PROTEIN 7"/>
    <property type="match status" value="1"/>
</dbReference>
<evidence type="ECO:0000256" key="2">
    <source>
        <dbReference type="ARBA" id="ARBA00005507"/>
    </source>
</evidence>
<dbReference type="InterPro" id="IPR006918">
    <property type="entry name" value="COBRA_pln"/>
</dbReference>
<keyword evidence="5" id="KW-0732">Signal</keyword>
<feature type="domain" description="COBRA C-terminal" evidence="9">
    <location>
        <begin position="229"/>
        <end position="438"/>
    </location>
</feature>
<proteinExistence type="inferred from homology"/>
<reference evidence="10 11" key="1">
    <citation type="journal article" date="2021" name="Comput. Struct. Biotechnol. J.">
        <title>De novo genome assembly of the potent medicinal plant Rehmannia glutinosa using nanopore technology.</title>
        <authorList>
            <person name="Ma L."/>
            <person name="Dong C."/>
            <person name="Song C."/>
            <person name="Wang X."/>
            <person name="Zheng X."/>
            <person name="Niu Y."/>
            <person name="Chen S."/>
            <person name="Feng W."/>
        </authorList>
    </citation>
    <scope>NUCLEOTIDE SEQUENCE [LARGE SCALE GENOMIC DNA]</scope>
    <source>
        <strain evidence="10">DH-2019</strain>
    </source>
</reference>
<keyword evidence="8" id="KW-0449">Lipoprotein</keyword>
<organism evidence="10 11">
    <name type="scientific">Rehmannia glutinosa</name>
    <name type="common">Chinese foxglove</name>
    <dbReference type="NCBI Taxonomy" id="99300"/>
    <lineage>
        <taxon>Eukaryota</taxon>
        <taxon>Viridiplantae</taxon>
        <taxon>Streptophyta</taxon>
        <taxon>Embryophyta</taxon>
        <taxon>Tracheophyta</taxon>
        <taxon>Spermatophyta</taxon>
        <taxon>Magnoliopsida</taxon>
        <taxon>eudicotyledons</taxon>
        <taxon>Gunneridae</taxon>
        <taxon>Pentapetalae</taxon>
        <taxon>asterids</taxon>
        <taxon>lamiids</taxon>
        <taxon>Lamiales</taxon>
        <taxon>Orobanchaceae</taxon>
        <taxon>Rehmannieae</taxon>
        <taxon>Rehmannia</taxon>
    </lineage>
</organism>
<keyword evidence="6" id="KW-0472">Membrane</keyword>
<accession>A0ABR0WTW2</accession>
<keyword evidence="4" id="KW-0336">GPI-anchor</keyword>
<protein>
    <recommendedName>
        <fullName evidence="9">COBRA C-terminal domain-containing protein</fullName>
    </recommendedName>
</protein>
<evidence type="ECO:0000256" key="1">
    <source>
        <dbReference type="ARBA" id="ARBA00004609"/>
    </source>
</evidence>
<evidence type="ECO:0000256" key="4">
    <source>
        <dbReference type="ARBA" id="ARBA00022622"/>
    </source>
</evidence>
<comment type="similarity">
    <text evidence="2">Belongs to the COBRA family.</text>
</comment>
<dbReference type="InterPro" id="IPR056900">
    <property type="entry name" value="COB_C"/>
</dbReference>
<gene>
    <name evidence="10" type="ORF">DH2020_017312</name>
</gene>
<comment type="caution">
    <text evidence="10">The sequence shown here is derived from an EMBL/GenBank/DDBJ whole genome shotgun (WGS) entry which is preliminary data.</text>
</comment>
<comment type="subcellular location">
    <subcellularLocation>
        <location evidence="1">Cell membrane</location>
        <topology evidence="1">Lipid-anchor</topology>
        <topology evidence="1">GPI-anchor</topology>
    </subcellularLocation>
</comment>
<evidence type="ECO:0000313" key="10">
    <source>
        <dbReference type="EMBL" id="KAK6149787.1"/>
    </source>
</evidence>
<evidence type="ECO:0000256" key="6">
    <source>
        <dbReference type="ARBA" id="ARBA00023136"/>
    </source>
</evidence>
<evidence type="ECO:0000259" key="9">
    <source>
        <dbReference type="Pfam" id="PF25079"/>
    </source>
</evidence>
<dbReference type="Proteomes" id="UP001318860">
    <property type="component" value="Unassembled WGS sequence"/>
</dbReference>
<evidence type="ECO:0000256" key="5">
    <source>
        <dbReference type="ARBA" id="ARBA00022729"/>
    </source>
</evidence>
<evidence type="ECO:0000256" key="8">
    <source>
        <dbReference type="ARBA" id="ARBA00023288"/>
    </source>
</evidence>
<dbReference type="EMBL" id="JABTTQ020000009">
    <property type="protein sequence ID" value="KAK6149787.1"/>
    <property type="molecule type" value="Genomic_DNA"/>
</dbReference>
<keyword evidence="11" id="KW-1185">Reference proteome</keyword>
<dbReference type="Pfam" id="PF04833">
    <property type="entry name" value="COBRA"/>
    <property type="match status" value="1"/>
</dbReference>
<evidence type="ECO:0000256" key="3">
    <source>
        <dbReference type="ARBA" id="ARBA00022475"/>
    </source>
</evidence>
<name>A0ABR0WTW2_REHGL</name>